<proteinExistence type="predicted"/>
<evidence type="ECO:0008006" key="3">
    <source>
        <dbReference type="Google" id="ProtNLM"/>
    </source>
</evidence>
<dbReference type="Gene3D" id="3.30.710.10">
    <property type="entry name" value="Potassium Channel Kv1.1, Chain A"/>
    <property type="match status" value="1"/>
</dbReference>
<dbReference type="Proteomes" id="UP000660729">
    <property type="component" value="Unassembled WGS sequence"/>
</dbReference>
<accession>A0A8H6VLE4</accession>
<keyword evidence="2" id="KW-1185">Reference proteome</keyword>
<organism evidence="1 2">
    <name type="scientific">Pseudocercospora fuligena</name>
    <dbReference type="NCBI Taxonomy" id="685502"/>
    <lineage>
        <taxon>Eukaryota</taxon>
        <taxon>Fungi</taxon>
        <taxon>Dikarya</taxon>
        <taxon>Ascomycota</taxon>
        <taxon>Pezizomycotina</taxon>
        <taxon>Dothideomycetes</taxon>
        <taxon>Dothideomycetidae</taxon>
        <taxon>Mycosphaerellales</taxon>
        <taxon>Mycosphaerellaceae</taxon>
        <taxon>Pseudocercospora</taxon>
    </lineage>
</organism>
<dbReference type="EMBL" id="JABCIY010000148">
    <property type="protein sequence ID" value="KAF7192359.1"/>
    <property type="molecule type" value="Genomic_DNA"/>
</dbReference>
<name>A0A8H6VLE4_9PEZI</name>
<dbReference type="OrthoDB" id="5361286at2759"/>
<evidence type="ECO:0000313" key="1">
    <source>
        <dbReference type="EMBL" id="KAF7192359.1"/>
    </source>
</evidence>
<reference evidence="1" key="1">
    <citation type="submission" date="2020-04" db="EMBL/GenBank/DDBJ databases">
        <title>Draft genome resource of the tomato pathogen Pseudocercospora fuligena.</title>
        <authorList>
            <person name="Zaccaron A."/>
        </authorList>
    </citation>
    <scope>NUCLEOTIDE SEQUENCE</scope>
    <source>
        <strain evidence="1">PF001</strain>
    </source>
</reference>
<sequence length="173" mass="19448">MECFDIVDEGDIILEVQSSVKLRVYSQVLRLNSTVFSAMLGKDWAEGKALIGATAGAPCCLKLPEDDAEAMKLLCLVLHNRNYTLSDCRSPSAFLNYAEVTDKYNCAKAVRLFSDACFHYFEKMGPARISLQEYAMILQATVRLDNATRFTIFADVVIFHWNISDLLNARCDE</sequence>
<gene>
    <name evidence="1" type="ORF">HII31_06391</name>
</gene>
<evidence type="ECO:0000313" key="2">
    <source>
        <dbReference type="Proteomes" id="UP000660729"/>
    </source>
</evidence>
<comment type="caution">
    <text evidence="1">The sequence shown here is derived from an EMBL/GenBank/DDBJ whole genome shotgun (WGS) entry which is preliminary data.</text>
</comment>
<dbReference type="InterPro" id="IPR011333">
    <property type="entry name" value="SKP1/BTB/POZ_sf"/>
</dbReference>
<dbReference type="AlphaFoldDB" id="A0A8H6VLE4"/>
<protein>
    <recommendedName>
        <fullName evidence="3">BTB domain-containing protein</fullName>
    </recommendedName>
</protein>